<evidence type="ECO:0000313" key="1">
    <source>
        <dbReference type="EMBL" id="KAH7108858.1"/>
    </source>
</evidence>
<dbReference type="AlphaFoldDB" id="A0A9P9I5T3"/>
<comment type="caution">
    <text evidence="1">The sequence shown here is derived from an EMBL/GenBank/DDBJ whole genome shotgun (WGS) entry which is preliminary data.</text>
</comment>
<dbReference type="EMBL" id="JAGMWT010000035">
    <property type="protein sequence ID" value="KAH7108858.1"/>
    <property type="molecule type" value="Genomic_DNA"/>
</dbReference>
<dbReference type="OrthoDB" id="3796606at2759"/>
<sequence length="184" mass="21251">MRLYVGTNPAVPEPTGLSLLQCQLLEKLVHFLFPRNGLRTSESVVLDYLQHVWGAHEAYFRDVMKQFFVSQREVLFLWIQERRTMSSIERIIKGQPSACALDMVNRLLMMNELRILRLRWESLEVNDGNQVLSPEDLLCMTFAMMTNTEGTEDLFKDGLDMLKAGVPDFLKFKDMKIVIFSSVG</sequence>
<keyword evidence="2" id="KW-1185">Reference proteome</keyword>
<protein>
    <submittedName>
        <fullName evidence="1">Uncharacterized protein</fullName>
    </submittedName>
</protein>
<accession>A0A9P9I5T3</accession>
<reference evidence="1" key="1">
    <citation type="journal article" date="2021" name="Nat. Commun.">
        <title>Genetic determinants of endophytism in the Arabidopsis root mycobiome.</title>
        <authorList>
            <person name="Mesny F."/>
            <person name="Miyauchi S."/>
            <person name="Thiergart T."/>
            <person name="Pickel B."/>
            <person name="Atanasova L."/>
            <person name="Karlsson M."/>
            <person name="Huettel B."/>
            <person name="Barry K.W."/>
            <person name="Haridas S."/>
            <person name="Chen C."/>
            <person name="Bauer D."/>
            <person name="Andreopoulos W."/>
            <person name="Pangilinan J."/>
            <person name="LaButti K."/>
            <person name="Riley R."/>
            <person name="Lipzen A."/>
            <person name="Clum A."/>
            <person name="Drula E."/>
            <person name="Henrissat B."/>
            <person name="Kohler A."/>
            <person name="Grigoriev I.V."/>
            <person name="Martin F.M."/>
            <person name="Hacquard S."/>
        </authorList>
    </citation>
    <scope>NUCLEOTIDE SEQUENCE</scope>
    <source>
        <strain evidence="1">MPI-CAGE-CH-0243</strain>
    </source>
</reference>
<gene>
    <name evidence="1" type="ORF">B0J11DRAFT_449429</name>
</gene>
<dbReference type="Proteomes" id="UP000700596">
    <property type="component" value="Unassembled WGS sequence"/>
</dbReference>
<name>A0A9P9I5T3_9PLEO</name>
<proteinExistence type="predicted"/>
<organism evidence="1 2">
    <name type="scientific">Dendryphion nanum</name>
    <dbReference type="NCBI Taxonomy" id="256645"/>
    <lineage>
        <taxon>Eukaryota</taxon>
        <taxon>Fungi</taxon>
        <taxon>Dikarya</taxon>
        <taxon>Ascomycota</taxon>
        <taxon>Pezizomycotina</taxon>
        <taxon>Dothideomycetes</taxon>
        <taxon>Pleosporomycetidae</taxon>
        <taxon>Pleosporales</taxon>
        <taxon>Torulaceae</taxon>
        <taxon>Dendryphion</taxon>
    </lineage>
</organism>
<evidence type="ECO:0000313" key="2">
    <source>
        <dbReference type="Proteomes" id="UP000700596"/>
    </source>
</evidence>